<evidence type="ECO:0000256" key="2">
    <source>
        <dbReference type="ARBA" id="ARBA00023002"/>
    </source>
</evidence>
<dbReference type="GO" id="GO:0016491">
    <property type="term" value="F:oxidoreductase activity"/>
    <property type="evidence" value="ECO:0007669"/>
    <property type="project" value="UniProtKB-KW"/>
</dbReference>
<dbReference type="PANTHER" id="PTHR42879">
    <property type="entry name" value="3-OXOACYL-(ACYL-CARRIER-PROTEIN) REDUCTASE"/>
    <property type="match status" value="1"/>
</dbReference>
<dbReference type="PANTHER" id="PTHR42879:SF2">
    <property type="entry name" value="3-OXOACYL-[ACYL-CARRIER-PROTEIN] REDUCTASE FABG"/>
    <property type="match status" value="1"/>
</dbReference>
<protein>
    <submittedName>
        <fullName evidence="3">SDR family oxidoreductase</fullName>
    </submittedName>
</protein>
<dbReference type="Pfam" id="PF13561">
    <property type="entry name" value="adh_short_C2"/>
    <property type="match status" value="1"/>
</dbReference>
<dbReference type="EMBL" id="VBAK01000168">
    <property type="protein sequence ID" value="TMI87052.1"/>
    <property type="molecule type" value="Genomic_DNA"/>
</dbReference>
<name>A0A537JUU7_9BACT</name>
<dbReference type="Gene3D" id="3.40.50.720">
    <property type="entry name" value="NAD(P)-binding Rossmann-like Domain"/>
    <property type="match status" value="1"/>
</dbReference>
<gene>
    <name evidence="3" type="ORF">E6H00_16850</name>
</gene>
<evidence type="ECO:0000313" key="3">
    <source>
        <dbReference type="EMBL" id="TMI87052.1"/>
    </source>
</evidence>
<dbReference type="Proteomes" id="UP000318509">
    <property type="component" value="Unassembled WGS sequence"/>
</dbReference>
<dbReference type="InterPro" id="IPR036291">
    <property type="entry name" value="NAD(P)-bd_dom_sf"/>
</dbReference>
<comment type="caution">
    <text evidence="3">The sequence shown here is derived from an EMBL/GenBank/DDBJ whole genome shotgun (WGS) entry which is preliminary data.</text>
</comment>
<evidence type="ECO:0000313" key="4">
    <source>
        <dbReference type="Proteomes" id="UP000318509"/>
    </source>
</evidence>
<dbReference type="SUPFAM" id="SSF51735">
    <property type="entry name" value="NAD(P)-binding Rossmann-fold domains"/>
    <property type="match status" value="1"/>
</dbReference>
<dbReference type="InterPro" id="IPR002347">
    <property type="entry name" value="SDR_fam"/>
</dbReference>
<sequence>MTPDATLDSGELAGRVALVTGASRGIGRAIAAALAEAGAAIAIHCRSNAGLAKDVAAALSAEDRRAEVYLGDLGDIGACESLVESVRADFGRIDILVNNAGIVRVRSTETTSRSDWDDMLGVNLTAPFVLSQRALPIMKELGKGVIVNIASIAGVNGGNMGPAYAAAKGGLISLTRYLARDCARFGIRVNCVAPTLTDTDLLNEPGMDALRSRILAANPMGRLAAPSEVAAVVRFLCSDAAGFVNGDCIMVTGGP</sequence>
<dbReference type="PRINTS" id="PR00080">
    <property type="entry name" value="SDRFAMILY"/>
</dbReference>
<keyword evidence="2" id="KW-0560">Oxidoreductase</keyword>
<dbReference type="PRINTS" id="PR00081">
    <property type="entry name" value="GDHRDH"/>
</dbReference>
<reference evidence="3 4" key="1">
    <citation type="journal article" date="2019" name="Nat. Microbiol.">
        <title>Mediterranean grassland soil C-N compound turnover is dependent on rainfall and depth, and is mediated by genomically divergent microorganisms.</title>
        <authorList>
            <person name="Diamond S."/>
            <person name="Andeer P.F."/>
            <person name="Li Z."/>
            <person name="Crits-Christoph A."/>
            <person name="Burstein D."/>
            <person name="Anantharaman K."/>
            <person name="Lane K.R."/>
            <person name="Thomas B.C."/>
            <person name="Pan C."/>
            <person name="Northen T.R."/>
            <person name="Banfield J.F."/>
        </authorList>
    </citation>
    <scope>NUCLEOTIDE SEQUENCE [LARGE SCALE GENOMIC DNA]</scope>
    <source>
        <strain evidence="3">NP_3</strain>
    </source>
</reference>
<comment type="similarity">
    <text evidence="1">Belongs to the short-chain dehydrogenases/reductases (SDR) family.</text>
</comment>
<accession>A0A537JUU7</accession>
<organism evidence="3 4">
    <name type="scientific">Candidatus Segetimicrobium genomatis</name>
    <dbReference type="NCBI Taxonomy" id="2569760"/>
    <lineage>
        <taxon>Bacteria</taxon>
        <taxon>Bacillati</taxon>
        <taxon>Candidatus Sysuimicrobiota</taxon>
        <taxon>Candidatus Sysuimicrobiia</taxon>
        <taxon>Candidatus Sysuimicrobiales</taxon>
        <taxon>Candidatus Segetimicrobiaceae</taxon>
        <taxon>Candidatus Segetimicrobium</taxon>
    </lineage>
</organism>
<proteinExistence type="inferred from homology"/>
<dbReference type="FunFam" id="3.40.50.720:FF:000084">
    <property type="entry name" value="Short-chain dehydrogenase reductase"/>
    <property type="match status" value="1"/>
</dbReference>
<dbReference type="InterPro" id="IPR050259">
    <property type="entry name" value="SDR"/>
</dbReference>
<evidence type="ECO:0000256" key="1">
    <source>
        <dbReference type="ARBA" id="ARBA00006484"/>
    </source>
</evidence>
<dbReference type="AlphaFoldDB" id="A0A537JUU7"/>